<proteinExistence type="predicted"/>
<dbReference type="EMBL" id="JASCZI010061856">
    <property type="protein sequence ID" value="MED6139640.1"/>
    <property type="molecule type" value="Genomic_DNA"/>
</dbReference>
<name>A0ABU6SUB2_9FABA</name>
<sequence length="205" mass="23578">MDQPQSLVIRLHPNAAVREREDGVWFQSDSPVVFQHADISTMSELEAVFLYNLGGRFMQIRKVMYHYMQRQPDGRFVHLLVWLFNDEHVRVTIGFHCRLMPQHVMDFLVDVGRIPAGQSVTAAPVRIAEPPRRKQKRPWVIQRRMIRTMLRALLHPRTLRKALDLDEGACSDLLNAGMGNDYNTDGGQRFDSAIGCATGKRSRLQ</sequence>
<accession>A0ABU6SUB2</accession>
<gene>
    <name evidence="1" type="ORF">PIB30_085733</name>
</gene>
<keyword evidence="2" id="KW-1185">Reference proteome</keyword>
<dbReference type="Proteomes" id="UP001341840">
    <property type="component" value="Unassembled WGS sequence"/>
</dbReference>
<comment type="caution">
    <text evidence="1">The sequence shown here is derived from an EMBL/GenBank/DDBJ whole genome shotgun (WGS) entry which is preliminary data.</text>
</comment>
<evidence type="ECO:0000313" key="1">
    <source>
        <dbReference type="EMBL" id="MED6139640.1"/>
    </source>
</evidence>
<protein>
    <submittedName>
        <fullName evidence="1">Uncharacterized protein</fullName>
    </submittedName>
</protein>
<reference evidence="1 2" key="1">
    <citation type="journal article" date="2023" name="Plants (Basel)">
        <title>Bridging the Gap: Combining Genomics and Transcriptomics Approaches to Understand Stylosanthes scabra, an Orphan Legume from the Brazilian Caatinga.</title>
        <authorList>
            <person name="Ferreira-Neto J.R.C."/>
            <person name="da Silva M.D."/>
            <person name="Binneck E."/>
            <person name="de Melo N.F."/>
            <person name="da Silva R.H."/>
            <person name="de Melo A.L.T.M."/>
            <person name="Pandolfi V."/>
            <person name="Bustamante F.O."/>
            <person name="Brasileiro-Vidal A.C."/>
            <person name="Benko-Iseppon A.M."/>
        </authorList>
    </citation>
    <scope>NUCLEOTIDE SEQUENCE [LARGE SCALE GENOMIC DNA]</scope>
    <source>
        <tissue evidence="1">Leaves</tissue>
    </source>
</reference>
<organism evidence="1 2">
    <name type="scientific">Stylosanthes scabra</name>
    <dbReference type="NCBI Taxonomy" id="79078"/>
    <lineage>
        <taxon>Eukaryota</taxon>
        <taxon>Viridiplantae</taxon>
        <taxon>Streptophyta</taxon>
        <taxon>Embryophyta</taxon>
        <taxon>Tracheophyta</taxon>
        <taxon>Spermatophyta</taxon>
        <taxon>Magnoliopsida</taxon>
        <taxon>eudicotyledons</taxon>
        <taxon>Gunneridae</taxon>
        <taxon>Pentapetalae</taxon>
        <taxon>rosids</taxon>
        <taxon>fabids</taxon>
        <taxon>Fabales</taxon>
        <taxon>Fabaceae</taxon>
        <taxon>Papilionoideae</taxon>
        <taxon>50 kb inversion clade</taxon>
        <taxon>dalbergioids sensu lato</taxon>
        <taxon>Dalbergieae</taxon>
        <taxon>Pterocarpus clade</taxon>
        <taxon>Stylosanthes</taxon>
    </lineage>
</organism>
<evidence type="ECO:0000313" key="2">
    <source>
        <dbReference type="Proteomes" id="UP001341840"/>
    </source>
</evidence>